<evidence type="ECO:0000313" key="1">
    <source>
        <dbReference type="EMBL" id="KAG0285470.1"/>
    </source>
</evidence>
<proteinExistence type="predicted"/>
<protein>
    <submittedName>
        <fullName evidence="1">Uncharacterized protein</fullName>
    </submittedName>
</protein>
<dbReference type="EMBL" id="JAAAIN010003489">
    <property type="protein sequence ID" value="KAG0285470.1"/>
    <property type="molecule type" value="Genomic_DNA"/>
</dbReference>
<dbReference type="Proteomes" id="UP000823405">
    <property type="component" value="Unassembled WGS sequence"/>
</dbReference>
<reference evidence="1" key="1">
    <citation type="journal article" date="2020" name="Fungal Divers.">
        <title>Resolving the Mortierellaceae phylogeny through synthesis of multi-gene phylogenetics and phylogenomics.</title>
        <authorList>
            <person name="Vandepol N."/>
            <person name="Liber J."/>
            <person name="Desiro A."/>
            <person name="Na H."/>
            <person name="Kennedy M."/>
            <person name="Barry K."/>
            <person name="Grigoriev I.V."/>
            <person name="Miller A.N."/>
            <person name="O'Donnell K."/>
            <person name="Stajich J.E."/>
            <person name="Bonito G."/>
        </authorList>
    </citation>
    <scope>NUCLEOTIDE SEQUENCE</scope>
    <source>
        <strain evidence="1">NVP60</strain>
    </source>
</reference>
<evidence type="ECO:0000313" key="2">
    <source>
        <dbReference type="Proteomes" id="UP000823405"/>
    </source>
</evidence>
<name>A0A9P6QQA9_9FUNG</name>
<organism evidence="1 2">
    <name type="scientific">Linnemannia gamsii</name>
    <dbReference type="NCBI Taxonomy" id="64522"/>
    <lineage>
        <taxon>Eukaryota</taxon>
        <taxon>Fungi</taxon>
        <taxon>Fungi incertae sedis</taxon>
        <taxon>Mucoromycota</taxon>
        <taxon>Mortierellomycotina</taxon>
        <taxon>Mortierellomycetes</taxon>
        <taxon>Mortierellales</taxon>
        <taxon>Mortierellaceae</taxon>
        <taxon>Linnemannia</taxon>
    </lineage>
</organism>
<comment type="caution">
    <text evidence="1">The sequence shown here is derived from an EMBL/GenBank/DDBJ whole genome shotgun (WGS) entry which is preliminary data.</text>
</comment>
<dbReference type="AlphaFoldDB" id="A0A9P6QQA9"/>
<gene>
    <name evidence="1" type="ORF">BGZ97_007779</name>
</gene>
<sequence length="183" mass="19184">MMAQSGRYGGGGGSSGISGVSGFGGGGGGLVGASSMNIVGGGGVIAPPKKKDPYATAWRTYSKIAEELQLLNPDGSLYPISKEAILKYLHHQSKRIKSSNLHWYVNGLKKHQENLGFPWDDVRYDEQVVGLLKELTLHPVMMGESNGGGGGVGGDDEHYGYGLNQRQRQASSGMYPLGAGVGS</sequence>
<feature type="non-terminal residue" evidence="1">
    <location>
        <position position="183"/>
    </location>
</feature>
<keyword evidence="2" id="KW-1185">Reference proteome</keyword>
<accession>A0A9P6QQA9</accession>
<dbReference type="OrthoDB" id="2444566at2759"/>